<evidence type="ECO:0000313" key="5">
    <source>
        <dbReference type="Proteomes" id="UP001642482"/>
    </source>
</evidence>
<dbReference type="Gene3D" id="2.60.120.330">
    <property type="entry name" value="B-lactam Antibiotic, Isopenicillin N Synthase, Chain"/>
    <property type="match status" value="1"/>
</dbReference>
<gene>
    <name evidence="4" type="ORF">SEUCBS140593_001552</name>
</gene>
<keyword evidence="2" id="KW-0408">Iron</keyword>
<accession>A0ABP0AZ83</accession>
<keyword evidence="2" id="KW-0560">Oxidoreductase</keyword>
<dbReference type="PROSITE" id="PS51471">
    <property type="entry name" value="FE2OG_OXY"/>
    <property type="match status" value="1"/>
</dbReference>
<protein>
    <recommendedName>
        <fullName evidence="3">Fe2OG dioxygenase domain-containing protein</fullName>
    </recommendedName>
</protein>
<proteinExistence type="inferred from homology"/>
<dbReference type="InterPro" id="IPR044861">
    <property type="entry name" value="IPNS-like_FE2OG_OXY"/>
</dbReference>
<dbReference type="InterPro" id="IPR050231">
    <property type="entry name" value="Iron_ascorbate_oxido_reductase"/>
</dbReference>
<reference evidence="4 5" key="1">
    <citation type="submission" date="2024-01" db="EMBL/GenBank/DDBJ databases">
        <authorList>
            <person name="Allen C."/>
            <person name="Tagirdzhanova G."/>
        </authorList>
    </citation>
    <scope>NUCLEOTIDE SEQUENCE [LARGE SCALE GENOMIC DNA]</scope>
</reference>
<name>A0ABP0AZ83_9PEZI</name>
<comment type="caution">
    <text evidence="4">The sequence shown here is derived from an EMBL/GenBank/DDBJ whole genome shotgun (WGS) entry which is preliminary data.</text>
</comment>
<evidence type="ECO:0000256" key="1">
    <source>
        <dbReference type="ARBA" id="ARBA00008056"/>
    </source>
</evidence>
<dbReference type="PANTHER" id="PTHR47990">
    <property type="entry name" value="2-OXOGLUTARATE (2OG) AND FE(II)-DEPENDENT OXYGENASE SUPERFAMILY PROTEIN-RELATED"/>
    <property type="match status" value="1"/>
</dbReference>
<dbReference type="SUPFAM" id="SSF51197">
    <property type="entry name" value="Clavaminate synthase-like"/>
    <property type="match status" value="1"/>
</dbReference>
<sequence length="338" mass="37599">MATKDGAPPVLDFSAFHGSDTKAREQLIADINAACRDKGFFQLTNTSVPRELQDRILAAAKEFFDLPLDEKMKCDLRSNKYHRGYETLGAQMLEPGTTPDKKEAIYFGEDLQEDHPRVIAGDYNCGPNLYPPSLGQAFRDTCTEYYAAAMALAQDIMVALALGLGLEPTWFDSFVRVDPSATLRLIHYPPTPTLGANERGVGAHRDFGCVTLLLQDAIGGLQVQDERTGQWLDVTPVPGAFVVNMGNAMMRWTNHQFTSNTHRVMNYSTHDRYSVPFFFNGNAKHVLSTIPGCETRKDTSDRAYGPPLGEGAYEPIVLRDFLFQQFTESYARVQPQAA</sequence>
<dbReference type="Pfam" id="PF03171">
    <property type="entry name" value="2OG-FeII_Oxy"/>
    <property type="match status" value="1"/>
</dbReference>
<dbReference type="InterPro" id="IPR005123">
    <property type="entry name" value="Oxoglu/Fe-dep_dioxygenase_dom"/>
</dbReference>
<feature type="domain" description="Fe2OG dioxygenase" evidence="3">
    <location>
        <begin position="179"/>
        <end position="281"/>
    </location>
</feature>
<dbReference type="Proteomes" id="UP001642482">
    <property type="component" value="Unassembled WGS sequence"/>
</dbReference>
<dbReference type="InterPro" id="IPR026992">
    <property type="entry name" value="DIOX_N"/>
</dbReference>
<keyword evidence="5" id="KW-1185">Reference proteome</keyword>
<dbReference type="EMBL" id="CAWUHD010000009">
    <property type="protein sequence ID" value="CAK7212584.1"/>
    <property type="molecule type" value="Genomic_DNA"/>
</dbReference>
<dbReference type="InterPro" id="IPR027443">
    <property type="entry name" value="IPNS-like_sf"/>
</dbReference>
<dbReference type="Pfam" id="PF14226">
    <property type="entry name" value="DIOX_N"/>
    <property type="match status" value="1"/>
</dbReference>
<dbReference type="PRINTS" id="PR00682">
    <property type="entry name" value="IPNSYNTHASE"/>
</dbReference>
<evidence type="ECO:0000259" key="3">
    <source>
        <dbReference type="PROSITE" id="PS51471"/>
    </source>
</evidence>
<evidence type="ECO:0000313" key="4">
    <source>
        <dbReference type="EMBL" id="CAK7212584.1"/>
    </source>
</evidence>
<comment type="similarity">
    <text evidence="1 2">Belongs to the iron/ascorbate-dependent oxidoreductase family.</text>
</comment>
<organism evidence="4 5">
    <name type="scientific">Sporothrix eucalyptigena</name>
    <dbReference type="NCBI Taxonomy" id="1812306"/>
    <lineage>
        <taxon>Eukaryota</taxon>
        <taxon>Fungi</taxon>
        <taxon>Dikarya</taxon>
        <taxon>Ascomycota</taxon>
        <taxon>Pezizomycotina</taxon>
        <taxon>Sordariomycetes</taxon>
        <taxon>Sordariomycetidae</taxon>
        <taxon>Ophiostomatales</taxon>
        <taxon>Ophiostomataceae</taxon>
        <taxon>Sporothrix</taxon>
    </lineage>
</organism>
<keyword evidence="2" id="KW-0479">Metal-binding</keyword>
<evidence type="ECO:0000256" key="2">
    <source>
        <dbReference type="RuleBase" id="RU003682"/>
    </source>
</evidence>